<dbReference type="STRING" id="301967.A6E15_07900"/>
<gene>
    <name evidence="3" type="ORF">A6E15_07900</name>
</gene>
<feature type="region of interest" description="Disordered" evidence="1">
    <location>
        <begin position="165"/>
        <end position="193"/>
    </location>
</feature>
<organism evidence="3 4">
    <name type="scientific">Natrinema saccharevitans</name>
    <dbReference type="NCBI Taxonomy" id="301967"/>
    <lineage>
        <taxon>Archaea</taxon>
        <taxon>Methanobacteriati</taxon>
        <taxon>Methanobacteriota</taxon>
        <taxon>Stenosarchaea group</taxon>
        <taxon>Halobacteria</taxon>
        <taxon>Halobacteriales</taxon>
        <taxon>Natrialbaceae</taxon>
        <taxon>Natrinema</taxon>
    </lineage>
</organism>
<dbReference type="AlphaFoldDB" id="A0A1S8AWJ1"/>
<dbReference type="Gene3D" id="3.40.1700.10">
    <property type="entry name" value="DNA integrity scanning protein, DisA, N-terminal domain"/>
    <property type="match status" value="1"/>
</dbReference>
<evidence type="ECO:0000259" key="2">
    <source>
        <dbReference type="PROSITE" id="PS51794"/>
    </source>
</evidence>
<comment type="caution">
    <text evidence="3">The sequence shown here is derived from an EMBL/GenBank/DDBJ whole genome shotgun (WGS) entry which is preliminary data.</text>
</comment>
<sequence>MDDSSLRIPYGTHDGVRELIDRLLHALESISIDFDRWDEQYVRGPGMYVAVVVGPSIADFAHPMGDNTWPTDRCRDVRLDLDAFYETAREVARTRDGAVVVSADGVVQEQLVRFTDLSPDELECGAGDPDDPGYEDWMGSRHMSALDTSRRPTVVSTLTLSEETGRVTRFEDGSFETTGRGDLGGEWNPETSD</sequence>
<keyword evidence="4" id="KW-1185">Reference proteome</keyword>
<dbReference type="OrthoDB" id="205384at2157"/>
<accession>A0A1S8AWJ1</accession>
<feature type="domain" description="DAC" evidence="2">
    <location>
        <begin position="13"/>
        <end position="182"/>
    </location>
</feature>
<dbReference type="InterPro" id="IPR003390">
    <property type="entry name" value="DNA_integrity_scan_DisA_N"/>
</dbReference>
<evidence type="ECO:0000313" key="3">
    <source>
        <dbReference type="EMBL" id="OLZ40919.1"/>
    </source>
</evidence>
<dbReference type="SUPFAM" id="SSF143597">
    <property type="entry name" value="YojJ-like"/>
    <property type="match status" value="1"/>
</dbReference>
<dbReference type="PROSITE" id="PS51794">
    <property type="entry name" value="DAC"/>
    <property type="match status" value="1"/>
</dbReference>
<reference evidence="4" key="1">
    <citation type="submission" date="2016-04" db="EMBL/GenBank/DDBJ databases">
        <authorList>
            <person name="Chen S.-C."/>
            <person name="Lai M.-C."/>
        </authorList>
    </citation>
    <scope>NUCLEOTIDE SEQUENCE [LARGE SCALE GENOMIC DNA]</scope>
    <source>
        <strain evidence="4">AB14</strain>
    </source>
</reference>
<evidence type="ECO:0000313" key="4">
    <source>
        <dbReference type="Proteomes" id="UP000189370"/>
    </source>
</evidence>
<dbReference type="RefSeq" id="WP_076145340.1">
    <property type="nucleotide sequence ID" value="NZ_LWLN01000001.1"/>
</dbReference>
<dbReference type="Proteomes" id="UP000189370">
    <property type="component" value="Unassembled WGS sequence"/>
</dbReference>
<dbReference type="EMBL" id="LWLN01000001">
    <property type="protein sequence ID" value="OLZ40919.1"/>
    <property type="molecule type" value="Genomic_DNA"/>
</dbReference>
<protein>
    <recommendedName>
        <fullName evidence="2">DAC domain-containing protein</fullName>
    </recommendedName>
</protein>
<name>A0A1S8AWJ1_9EURY</name>
<proteinExistence type="predicted"/>
<evidence type="ECO:0000256" key="1">
    <source>
        <dbReference type="SAM" id="MobiDB-lite"/>
    </source>
</evidence>
<dbReference type="InterPro" id="IPR036888">
    <property type="entry name" value="DNA_integrity_DisA_N_sf"/>
</dbReference>